<gene>
    <name evidence="2" type="ORF">WG66_12608</name>
</gene>
<evidence type="ECO:0000256" key="1">
    <source>
        <dbReference type="SAM" id="Phobius"/>
    </source>
</evidence>
<keyword evidence="1" id="KW-0812">Transmembrane</keyword>
<accession>A0A0W0FF70</accession>
<comment type="caution">
    <text evidence="2">The sequence shown here is derived from an EMBL/GenBank/DDBJ whole genome shotgun (WGS) entry which is preliminary data.</text>
</comment>
<protein>
    <submittedName>
        <fullName evidence="2">Uncharacterized protein</fullName>
    </submittedName>
</protein>
<feature type="transmembrane region" description="Helical" evidence="1">
    <location>
        <begin position="114"/>
        <end position="134"/>
    </location>
</feature>
<keyword evidence="1" id="KW-1133">Transmembrane helix</keyword>
<organism evidence="2 3">
    <name type="scientific">Moniliophthora roreri</name>
    <name type="common">Frosty pod rot fungus</name>
    <name type="synonym">Monilia roreri</name>
    <dbReference type="NCBI Taxonomy" id="221103"/>
    <lineage>
        <taxon>Eukaryota</taxon>
        <taxon>Fungi</taxon>
        <taxon>Dikarya</taxon>
        <taxon>Basidiomycota</taxon>
        <taxon>Agaricomycotina</taxon>
        <taxon>Agaricomycetes</taxon>
        <taxon>Agaricomycetidae</taxon>
        <taxon>Agaricales</taxon>
        <taxon>Marasmiineae</taxon>
        <taxon>Marasmiaceae</taxon>
        <taxon>Moniliophthora</taxon>
    </lineage>
</organism>
<feature type="transmembrane region" description="Helical" evidence="1">
    <location>
        <begin position="271"/>
        <end position="290"/>
    </location>
</feature>
<dbReference type="EMBL" id="LATX01002031">
    <property type="protein sequence ID" value="KTB34818.1"/>
    <property type="molecule type" value="Genomic_DNA"/>
</dbReference>
<feature type="transmembrane region" description="Helical" evidence="1">
    <location>
        <begin position="233"/>
        <end position="251"/>
    </location>
</feature>
<keyword evidence="1" id="KW-0472">Membrane</keyword>
<feature type="transmembrane region" description="Helical" evidence="1">
    <location>
        <begin position="61"/>
        <end position="82"/>
    </location>
</feature>
<name>A0A0W0FF70_MONRR</name>
<evidence type="ECO:0000313" key="2">
    <source>
        <dbReference type="EMBL" id="KTB34818.1"/>
    </source>
</evidence>
<feature type="transmembrane region" description="Helical" evidence="1">
    <location>
        <begin position="146"/>
        <end position="173"/>
    </location>
</feature>
<feature type="transmembrane region" description="Helical" evidence="1">
    <location>
        <begin position="30"/>
        <end position="49"/>
    </location>
</feature>
<feature type="transmembrane region" description="Helical" evidence="1">
    <location>
        <begin position="193"/>
        <end position="212"/>
    </location>
</feature>
<evidence type="ECO:0000313" key="3">
    <source>
        <dbReference type="Proteomes" id="UP000054988"/>
    </source>
</evidence>
<dbReference type="AlphaFoldDB" id="A0A0W0FF70"/>
<proteinExistence type="predicted"/>
<sequence>MSNSSVTEEDIAPFDSITTILVQPMADLTVMLYIYGIYTVLFIISLHILIHQQDRPNRALYMLFTIVLFTLTSANNIVWIFISAYQATLEFTFIKNRDWTSWLAYLQHDNVKTISFFELILPLCLVITADLMLLHRCYIIWGSSKWIAFPIIFLMASLAICEIVASAFMVIGLDNFANPARWQLYLQGATIDGAFLMANMGINTILTLLTAGRIWWISREARKHMGPAIKTKYNMIVAIILESGILYPIFLTADIIVKTLADPANNGSSPFSFEVVAFQVAGIAPTLIIIRAAKGKTIEHTSTNQVVSSLHFADGAGPRSGNLDTRSQVQTVDIEASLSTERIQNPGEERPYRLP</sequence>
<reference evidence="2 3" key="1">
    <citation type="submission" date="2015-12" db="EMBL/GenBank/DDBJ databases">
        <title>Draft genome sequence of Moniliophthora roreri, the causal agent of frosty pod rot of cacao.</title>
        <authorList>
            <person name="Aime M.C."/>
            <person name="Diaz-Valderrama J.R."/>
            <person name="Kijpornyongpan T."/>
            <person name="Phillips-Mora W."/>
        </authorList>
    </citation>
    <scope>NUCLEOTIDE SEQUENCE [LARGE SCALE GENOMIC DNA]</scope>
    <source>
        <strain evidence="2 3">MCA 2952</strain>
    </source>
</reference>
<dbReference type="Proteomes" id="UP000054988">
    <property type="component" value="Unassembled WGS sequence"/>
</dbReference>